<accession>A0A3S0XBL3</accession>
<evidence type="ECO:0000313" key="3">
    <source>
        <dbReference type="Proteomes" id="UP000281118"/>
    </source>
</evidence>
<organism evidence="2 3">
    <name type="scientific">Variovorax guangxiensis</name>
    <dbReference type="NCBI Taxonomy" id="1775474"/>
    <lineage>
        <taxon>Bacteria</taxon>
        <taxon>Pseudomonadati</taxon>
        <taxon>Pseudomonadota</taxon>
        <taxon>Betaproteobacteria</taxon>
        <taxon>Burkholderiales</taxon>
        <taxon>Comamonadaceae</taxon>
        <taxon>Variovorax</taxon>
    </lineage>
</organism>
<dbReference type="InterPro" id="IPR047324">
    <property type="entry name" value="LbH_gamma_CA-like"/>
</dbReference>
<name>A0A3S0XBL3_9BURK</name>
<evidence type="ECO:0000313" key="2">
    <source>
        <dbReference type="EMBL" id="RUR69473.1"/>
    </source>
</evidence>
<dbReference type="AlphaFoldDB" id="A0A3S0XBL3"/>
<dbReference type="Pfam" id="PF00132">
    <property type="entry name" value="Hexapep"/>
    <property type="match status" value="1"/>
</dbReference>
<dbReference type="InterPro" id="IPR050484">
    <property type="entry name" value="Transf_Hexapept/Carb_Anhydrase"/>
</dbReference>
<dbReference type="PANTHER" id="PTHR13061">
    <property type="entry name" value="DYNACTIN SUBUNIT P25"/>
    <property type="match status" value="1"/>
</dbReference>
<dbReference type="OrthoDB" id="9803036at2"/>
<sequence>MTIYRLDAHEPVIDASARVAESASVIGQVVLAAGCSIGAHSVLRGDNEPITVGRGSQVEAGVMLHADPGFPLTIGADVMVGPHVMLHGCTVGDGAVVGENTVALNGSVVGRGCIVEPGSLLTEGKVFPDRSRIAGRPAKVTGEVGDEEAEAQLRRAREASAR</sequence>
<reference evidence="2 3" key="1">
    <citation type="submission" date="2018-12" db="EMBL/GenBank/DDBJ databases">
        <title>The genome sequences of Variovorax guangxiensis DSM 27352.</title>
        <authorList>
            <person name="Gao J."/>
            <person name="Sun J."/>
        </authorList>
    </citation>
    <scope>NUCLEOTIDE SEQUENCE [LARGE SCALE GENOMIC DNA]</scope>
    <source>
        <strain evidence="2 3">DSM 27352</strain>
    </source>
</reference>
<dbReference type="PANTHER" id="PTHR13061:SF29">
    <property type="entry name" value="GAMMA CARBONIC ANHYDRASE-LIKE 1, MITOCHONDRIAL-RELATED"/>
    <property type="match status" value="1"/>
</dbReference>
<feature type="region of interest" description="Disordered" evidence="1">
    <location>
        <begin position="137"/>
        <end position="162"/>
    </location>
</feature>
<dbReference type="PROSITE" id="PS51257">
    <property type="entry name" value="PROKAR_LIPOPROTEIN"/>
    <property type="match status" value="1"/>
</dbReference>
<dbReference type="Gene3D" id="2.160.10.10">
    <property type="entry name" value="Hexapeptide repeat proteins"/>
    <property type="match status" value="1"/>
</dbReference>
<dbReference type="CDD" id="cd04645">
    <property type="entry name" value="LbH_gamma_CA_like"/>
    <property type="match status" value="1"/>
</dbReference>
<dbReference type="InterPro" id="IPR001451">
    <property type="entry name" value="Hexapep"/>
</dbReference>
<proteinExistence type="predicted"/>
<dbReference type="SUPFAM" id="SSF51161">
    <property type="entry name" value="Trimeric LpxA-like enzymes"/>
    <property type="match status" value="1"/>
</dbReference>
<gene>
    <name evidence="2" type="ORF">EJP67_20670</name>
</gene>
<dbReference type="InterPro" id="IPR011004">
    <property type="entry name" value="Trimer_LpxA-like_sf"/>
</dbReference>
<dbReference type="EMBL" id="RXFT01000009">
    <property type="protein sequence ID" value="RUR69473.1"/>
    <property type="molecule type" value="Genomic_DNA"/>
</dbReference>
<dbReference type="RefSeq" id="WP_126023588.1">
    <property type="nucleotide sequence ID" value="NZ_RXFT01000009.1"/>
</dbReference>
<dbReference type="Pfam" id="PF14602">
    <property type="entry name" value="Hexapep_2"/>
    <property type="match status" value="1"/>
</dbReference>
<protein>
    <submittedName>
        <fullName evidence="2">Gamma carbonic anhydrase family protein</fullName>
    </submittedName>
</protein>
<evidence type="ECO:0000256" key="1">
    <source>
        <dbReference type="SAM" id="MobiDB-lite"/>
    </source>
</evidence>
<dbReference type="Proteomes" id="UP000281118">
    <property type="component" value="Unassembled WGS sequence"/>
</dbReference>
<feature type="compositionally biased region" description="Basic and acidic residues" evidence="1">
    <location>
        <begin position="151"/>
        <end position="162"/>
    </location>
</feature>
<comment type="caution">
    <text evidence="2">The sequence shown here is derived from an EMBL/GenBank/DDBJ whole genome shotgun (WGS) entry which is preliminary data.</text>
</comment>